<dbReference type="Gene3D" id="3.40.50.1820">
    <property type="entry name" value="alpha/beta hydrolase"/>
    <property type="match status" value="1"/>
</dbReference>
<dbReference type="InterPro" id="IPR051218">
    <property type="entry name" value="Sec_MonoDiacylglyc_Lipase"/>
</dbReference>
<dbReference type="OrthoDB" id="5522031at2"/>
<dbReference type="Pfam" id="PF01764">
    <property type="entry name" value="Lipase_3"/>
    <property type="match status" value="1"/>
</dbReference>
<dbReference type="PANTHER" id="PTHR45856:SF24">
    <property type="entry name" value="FUNGAL LIPASE-LIKE DOMAIN-CONTAINING PROTEIN"/>
    <property type="match status" value="1"/>
</dbReference>
<keyword evidence="3" id="KW-1185">Reference proteome</keyword>
<reference evidence="2 3" key="1">
    <citation type="submission" date="2018-07" db="EMBL/GenBank/DDBJ databases">
        <title>Motiliproteus coralliicola sp. nov., a bacterium isolated from Coral.</title>
        <authorList>
            <person name="Wang G."/>
        </authorList>
    </citation>
    <scope>NUCLEOTIDE SEQUENCE [LARGE SCALE GENOMIC DNA]</scope>
    <source>
        <strain evidence="2 3">C34</strain>
    </source>
</reference>
<dbReference type="InterPro" id="IPR002921">
    <property type="entry name" value="Fungal_lipase-type"/>
</dbReference>
<evidence type="ECO:0000259" key="1">
    <source>
        <dbReference type="Pfam" id="PF01764"/>
    </source>
</evidence>
<gene>
    <name evidence="2" type="ORF">DV711_11870</name>
</gene>
<dbReference type="SUPFAM" id="SSF53474">
    <property type="entry name" value="alpha/beta-Hydrolases"/>
    <property type="match status" value="1"/>
</dbReference>
<dbReference type="RefSeq" id="WP_114695923.1">
    <property type="nucleotide sequence ID" value="NZ_QQOH01000003.1"/>
</dbReference>
<protein>
    <submittedName>
        <fullName evidence="2">Lipase family protein</fullName>
    </submittedName>
</protein>
<dbReference type="Proteomes" id="UP000253769">
    <property type="component" value="Unassembled WGS sequence"/>
</dbReference>
<dbReference type="CDD" id="cd00519">
    <property type="entry name" value="Lipase_3"/>
    <property type="match status" value="1"/>
</dbReference>
<proteinExistence type="predicted"/>
<dbReference type="PANTHER" id="PTHR45856">
    <property type="entry name" value="ALPHA/BETA-HYDROLASES SUPERFAMILY PROTEIN"/>
    <property type="match status" value="1"/>
</dbReference>
<feature type="domain" description="Fungal lipase-type" evidence="1">
    <location>
        <begin position="83"/>
        <end position="210"/>
    </location>
</feature>
<accession>A0A369WD62</accession>
<dbReference type="AlphaFoldDB" id="A0A369WD62"/>
<dbReference type="EMBL" id="QQOH01000003">
    <property type="protein sequence ID" value="RDE19577.1"/>
    <property type="molecule type" value="Genomic_DNA"/>
</dbReference>
<comment type="caution">
    <text evidence="2">The sequence shown here is derived from an EMBL/GenBank/DDBJ whole genome shotgun (WGS) entry which is preliminary data.</text>
</comment>
<dbReference type="InterPro" id="IPR029058">
    <property type="entry name" value="AB_hydrolase_fold"/>
</dbReference>
<evidence type="ECO:0000313" key="3">
    <source>
        <dbReference type="Proteomes" id="UP000253769"/>
    </source>
</evidence>
<sequence length="277" mass="31840">MANGKVTKRVAPYTTGLHDGNAYWMARLSKEVYLKKSPGNQIPDEEQILKNLKQDDGRFLSVFGVDKNSAQAALIEHEEFLCMAFRGTNELKDWLDNINAFATQQLFGEFHRGFWNSVEDVWKPLNDKFRDLQQQRRRPLFLTGHSLGGAMATVAAARMVHEDKPFTSVYTFGQPRVLTRSTARTFNNECKSRYFRFHNNNDIVTRAPARLMGYSHIGSYLYISAEKEIHPEVGFWFKFVDYFDGALSALLEDGIDAVEDHNMDRYLAAVNAWHLKD</sequence>
<name>A0A369WD62_9GAMM</name>
<dbReference type="GO" id="GO:0006629">
    <property type="term" value="P:lipid metabolic process"/>
    <property type="evidence" value="ECO:0007669"/>
    <property type="project" value="InterPro"/>
</dbReference>
<evidence type="ECO:0000313" key="2">
    <source>
        <dbReference type="EMBL" id="RDE19577.1"/>
    </source>
</evidence>
<organism evidence="2 3">
    <name type="scientific">Motiliproteus coralliicola</name>
    <dbReference type="NCBI Taxonomy" id="2283196"/>
    <lineage>
        <taxon>Bacteria</taxon>
        <taxon>Pseudomonadati</taxon>
        <taxon>Pseudomonadota</taxon>
        <taxon>Gammaproteobacteria</taxon>
        <taxon>Oceanospirillales</taxon>
        <taxon>Oceanospirillaceae</taxon>
        <taxon>Motiliproteus</taxon>
    </lineage>
</organism>